<feature type="transmembrane region" description="Helical" evidence="5">
    <location>
        <begin position="210"/>
        <end position="229"/>
    </location>
</feature>
<proteinExistence type="predicted"/>
<keyword evidence="2 5" id="KW-0812">Transmembrane</keyword>
<gene>
    <name evidence="6" type="ORF">F8C67_02915</name>
</gene>
<keyword evidence="3 5" id="KW-1133">Transmembrane helix</keyword>
<comment type="subcellular location">
    <subcellularLocation>
        <location evidence="1">Membrane</location>
        <topology evidence="1">Multi-pass membrane protein</topology>
    </subcellularLocation>
</comment>
<feature type="transmembrane region" description="Helical" evidence="5">
    <location>
        <begin position="27"/>
        <end position="48"/>
    </location>
</feature>
<evidence type="ECO:0000313" key="7">
    <source>
        <dbReference type="Proteomes" id="UP000468650"/>
    </source>
</evidence>
<evidence type="ECO:0000256" key="4">
    <source>
        <dbReference type="ARBA" id="ARBA00023136"/>
    </source>
</evidence>
<dbReference type="Pfam" id="PF02535">
    <property type="entry name" value="Zip"/>
    <property type="match status" value="1"/>
</dbReference>
<reference evidence="6 7" key="1">
    <citation type="submission" date="2019-09" db="EMBL/GenBank/DDBJ databases">
        <title>Genomes of family Cryomorphaceae.</title>
        <authorList>
            <person name="Bowman J.P."/>
        </authorList>
    </citation>
    <scope>NUCLEOTIDE SEQUENCE [LARGE SCALE GENOMIC DNA]</scope>
    <source>
        <strain evidence="6 7">LMG 25704</strain>
    </source>
</reference>
<feature type="transmembrane region" description="Helical" evidence="5">
    <location>
        <begin position="90"/>
        <end position="109"/>
    </location>
</feature>
<evidence type="ECO:0000256" key="1">
    <source>
        <dbReference type="ARBA" id="ARBA00004141"/>
    </source>
</evidence>
<evidence type="ECO:0000256" key="3">
    <source>
        <dbReference type="ARBA" id="ARBA00022989"/>
    </source>
</evidence>
<dbReference type="InterPro" id="IPR003689">
    <property type="entry name" value="ZIP"/>
</dbReference>
<dbReference type="GO" id="GO:0016020">
    <property type="term" value="C:membrane"/>
    <property type="evidence" value="ECO:0007669"/>
    <property type="project" value="UniProtKB-SubCell"/>
</dbReference>
<protein>
    <submittedName>
        <fullName evidence="6">ZIP family metal transporter</fullName>
    </submittedName>
</protein>
<dbReference type="PANTHER" id="PTHR11040">
    <property type="entry name" value="ZINC/IRON TRANSPORTER"/>
    <property type="match status" value="1"/>
</dbReference>
<sequence>MPALVFFLSVWVGVLLASVIRKNASLGTSILLAFSGAFLFSVSVLHLIPELYEGHSHMPGLFILIGFISQFLMDFLSRGVEHGHHHSSDVMRGALPVGIFVGLFVHAFLEGLPTFGMDDVSLRGFVIAVALHKVPVAMVLYLLLREANVSGMKLWSSMLLFSAMAPLGSITMSYFPSIQEWMPEINAFVIGIFLHVSTTILYESSKDHKFNVRKLVVVITGAVLAWITIQH</sequence>
<dbReference type="AlphaFoldDB" id="A0A6N6RMD9"/>
<feature type="transmembrane region" description="Helical" evidence="5">
    <location>
        <begin position="155"/>
        <end position="175"/>
    </location>
</feature>
<dbReference type="GO" id="GO:0005385">
    <property type="term" value="F:zinc ion transmembrane transporter activity"/>
    <property type="evidence" value="ECO:0007669"/>
    <property type="project" value="TreeGrafter"/>
</dbReference>
<dbReference type="EMBL" id="WBVO01000001">
    <property type="protein sequence ID" value="KAB2814712.1"/>
    <property type="molecule type" value="Genomic_DNA"/>
</dbReference>
<evidence type="ECO:0000256" key="5">
    <source>
        <dbReference type="SAM" id="Phobius"/>
    </source>
</evidence>
<comment type="caution">
    <text evidence="6">The sequence shown here is derived from an EMBL/GenBank/DDBJ whole genome shotgun (WGS) entry which is preliminary data.</text>
</comment>
<organism evidence="6 7">
    <name type="scientific">Phaeocystidibacter luteus</name>
    <dbReference type="NCBI Taxonomy" id="911197"/>
    <lineage>
        <taxon>Bacteria</taxon>
        <taxon>Pseudomonadati</taxon>
        <taxon>Bacteroidota</taxon>
        <taxon>Flavobacteriia</taxon>
        <taxon>Flavobacteriales</taxon>
        <taxon>Phaeocystidibacteraceae</taxon>
        <taxon>Phaeocystidibacter</taxon>
    </lineage>
</organism>
<dbReference type="RefSeq" id="WP_151666291.1">
    <property type="nucleotide sequence ID" value="NZ_WBVO01000001.1"/>
</dbReference>
<evidence type="ECO:0000313" key="6">
    <source>
        <dbReference type="EMBL" id="KAB2814712.1"/>
    </source>
</evidence>
<keyword evidence="7" id="KW-1185">Reference proteome</keyword>
<dbReference type="OrthoDB" id="654481at2"/>
<keyword evidence="4 5" id="KW-0472">Membrane</keyword>
<accession>A0A6N6RMD9</accession>
<feature type="transmembrane region" description="Helical" evidence="5">
    <location>
        <begin position="121"/>
        <end position="143"/>
    </location>
</feature>
<feature type="transmembrane region" description="Helical" evidence="5">
    <location>
        <begin position="60"/>
        <end position="78"/>
    </location>
</feature>
<dbReference type="PANTHER" id="PTHR11040:SF198">
    <property type="entry name" value="METAL HOMEOSTASIS FACTOR ATX2"/>
    <property type="match status" value="1"/>
</dbReference>
<evidence type="ECO:0000256" key="2">
    <source>
        <dbReference type="ARBA" id="ARBA00022692"/>
    </source>
</evidence>
<feature type="transmembrane region" description="Helical" evidence="5">
    <location>
        <begin position="187"/>
        <end position="204"/>
    </location>
</feature>
<name>A0A6N6RMD9_9FLAO</name>
<dbReference type="Proteomes" id="UP000468650">
    <property type="component" value="Unassembled WGS sequence"/>
</dbReference>